<accession>A0A9X3A087</accession>
<gene>
    <name evidence="2" type="ORF">GGQ01_003125</name>
</gene>
<proteinExistence type="predicted"/>
<organism evidence="2 3">
    <name type="scientific">Salinibacter ruber</name>
    <dbReference type="NCBI Taxonomy" id="146919"/>
    <lineage>
        <taxon>Bacteria</taxon>
        <taxon>Pseudomonadati</taxon>
        <taxon>Rhodothermota</taxon>
        <taxon>Rhodothermia</taxon>
        <taxon>Rhodothermales</taxon>
        <taxon>Salinibacteraceae</taxon>
        <taxon>Salinibacter</taxon>
    </lineage>
</organism>
<dbReference type="Proteomes" id="UP001155040">
    <property type="component" value="Unassembled WGS sequence"/>
</dbReference>
<dbReference type="AlphaFoldDB" id="A0A9X3A087"/>
<feature type="compositionally biased region" description="Basic and acidic residues" evidence="1">
    <location>
        <begin position="27"/>
        <end position="36"/>
    </location>
</feature>
<reference evidence="2" key="1">
    <citation type="submission" date="2022-08" db="EMBL/GenBank/DDBJ databases">
        <title>Genomic Encyclopedia of Type Strains, Phase V (KMG-V): Genome sequencing to study the core and pangenomes of soil and plant-associated prokaryotes.</title>
        <authorList>
            <person name="Whitman W."/>
        </authorList>
    </citation>
    <scope>NUCLEOTIDE SEQUENCE</scope>
    <source>
        <strain evidence="2">SP3012</strain>
    </source>
</reference>
<evidence type="ECO:0000313" key="3">
    <source>
        <dbReference type="Proteomes" id="UP001155040"/>
    </source>
</evidence>
<evidence type="ECO:0000313" key="2">
    <source>
        <dbReference type="EMBL" id="MCS4038036.1"/>
    </source>
</evidence>
<sequence length="36" mass="4144">MSYKLDQAQEKTVSIGGDDQQVPWTDQYDRETGLQL</sequence>
<comment type="caution">
    <text evidence="2">The sequence shown here is derived from an EMBL/GenBank/DDBJ whole genome shotgun (WGS) entry which is preliminary data.</text>
</comment>
<protein>
    <submittedName>
        <fullName evidence="2">Uncharacterized protein</fullName>
    </submittedName>
</protein>
<feature type="region of interest" description="Disordered" evidence="1">
    <location>
        <begin position="1"/>
        <end position="36"/>
    </location>
</feature>
<name>A0A9X3A087_9BACT</name>
<dbReference type="EMBL" id="JANUBF010000034">
    <property type="protein sequence ID" value="MCS4038036.1"/>
    <property type="molecule type" value="Genomic_DNA"/>
</dbReference>
<evidence type="ECO:0000256" key="1">
    <source>
        <dbReference type="SAM" id="MobiDB-lite"/>
    </source>
</evidence>